<reference evidence="7" key="1">
    <citation type="submission" date="2020-05" db="EMBL/GenBank/DDBJ databases">
        <title>Novel species in genus Nocardioides.</title>
        <authorList>
            <person name="Zhang G."/>
        </authorList>
    </citation>
    <scope>NUCLEOTIDE SEQUENCE [LARGE SCALE GENOMIC DNA]</scope>
    <source>
        <strain evidence="7">zg-1050</strain>
    </source>
</reference>
<keyword evidence="1" id="KW-0004">4Fe-4S</keyword>
<evidence type="ECO:0000259" key="5">
    <source>
        <dbReference type="PROSITE" id="PS51379"/>
    </source>
</evidence>
<proteinExistence type="predicted"/>
<dbReference type="KEGG" id="bwa:HLV38_05900"/>
<evidence type="ECO:0000256" key="3">
    <source>
        <dbReference type="ARBA" id="ARBA00023004"/>
    </source>
</evidence>
<evidence type="ECO:0000256" key="4">
    <source>
        <dbReference type="ARBA" id="ARBA00023014"/>
    </source>
</evidence>
<dbReference type="PANTHER" id="PTHR43177">
    <property type="entry name" value="PROTEIN NRFC"/>
    <property type="match status" value="1"/>
</dbReference>
<organism evidence="6 7">
    <name type="scientific">Berryella wangjianweii</name>
    <dbReference type="NCBI Taxonomy" id="2734634"/>
    <lineage>
        <taxon>Bacteria</taxon>
        <taxon>Bacillati</taxon>
        <taxon>Actinomycetota</taxon>
        <taxon>Coriobacteriia</taxon>
        <taxon>Eggerthellales</taxon>
        <taxon>Eggerthellaceae</taxon>
        <taxon>Berryella</taxon>
    </lineage>
</organism>
<dbReference type="CDD" id="cd10551">
    <property type="entry name" value="PsrB"/>
    <property type="match status" value="1"/>
</dbReference>
<dbReference type="GO" id="GO:0046872">
    <property type="term" value="F:metal ion binding"/>
    <property type="evidence" value="ECO:0007669"/>
    <property type="project" value="UniProtKB-KW"/>
</dbReference>
<feature type="domain" description="4Fe-4S ferredoxin-type" evidence="5">
    <location>
        <begin position="8"/>
        <end position="38"/>
    </location>
</feature>
<dbReference type="PROSITE" id="PS00198">
    <property type="entry name" value="4FE4S_FER_1"/>
    <property type="match status" value="1"/>
</dbReference>
<evidence type="ECO:0000256" key="1">
    <source>
        <dbReference type="ARBA" id="ARBA00022485"/>
    </source>
</evidence>
<keyword evidence="2" id="KW-0479">Metal-binding</keyword>
<feature type="domain" description="4Fe-4S ferredoxin-type" evidence="5">
    <location>
        <begin position="85"/>
        <end position="115"/>
    </location>
</feature>
<dbReference type="InterPro" id="IPR017900">
    <property type="entry name" value="4Fe4S_Fe_S_CS"/>
</dbReference>
<dbReference type="AlphaFoldDB" id="A0A6M8J2D1"/>
<dbReference type="InterPro" id="IPR050954">
    <property type="entry name" value="ET_IronSulfur_Cluster-Binding"/>
</dbReference>
<evidence type="ECO:0000313" key="7">
    <source>
        <dbReference type="Proteomes" id="UP000503297"/>
    </source>
</evidence>
<keyword evidence="7" id="KW-1185">Reference proteome</keyword>
<protein>
    <submittedName>
        <fullName evidence="6">4Fe-4S dicluster domain-containing protein</fullName>
    </submittedName>
</protein>
<dbReference type="PROSITE" id="PS51379">
    <property type="entry name" value="4FE4S_FER_2"/>
    <property type="match status" value="3"/>
</dbReference>
<accession>A0A6M8J2D1</accession>
<dbReference type="InterPro" id="IPR017896">
    <property type="entry name" value="4Fe4S_Fe-S-bd"/>
</dbReference>
<keyword evidence="3" id="KW-0408">Iron</keyword>
<dbReference type="RefSeq" id="WP_173165045.1">
    <property type="nucleotide sequence ID" value="NZ_CP053716.1"/>
</dbReference>
<evidence type="ECO:0000313" key="6">
    <source>
        <dbReference type="EMBL" id="QKF07694.1"/>
    </source>
</evidence>
<dbReference type="Gene3D" id="3.30.70.20">
    <property type="match status" value="2"/>
</dbReference>
<dbReference type="PANTHER" id="PTHR43177:SF3">
    <property type="entry name" value="PROTEIN NRFC HOMOLOG"/>
    <property type="match status" value="1"/>
</dbReference>
<dbReference type="SUPFAM" id="SSF54862">
    <property type="entry name" value="4Fe-4S ferredoxins"/>
    <property type="match status" value="1"/>
</dbReference>
<keyword evidence="4" id="KW-0411">Iron-sulfur</keyword>
<dbReference type="EMBL" id="CP053716">
    <property type="protein sequence ID" value="QKF07694.1"/>
    <property type="molecule type" value="Genomic_DNA"/>
</dbReference>
<dbReference type="GO" id="GO:0051539">
    <property type="term" value="F:4 iron, 4 sulfur cluster binding"/>
    <property type="evidence" value="ECO:0007669"/>
    <property type="project" value="UniProtKB-KW"/>
</dbReference>
<evidence type="ECO:0000256" key="2">
    <source>
        <dbReference type="ARBA" id="ARBA00022723"/>
    </source>
</evidence>
<dbReference type="Pfam" id="PF13247">
    <property type="entry name" value="Fer4_11"/>
    <property type="match status" value="1"/>
</dbReference>
<feature type="domain" description="4Fe-4S ferredoxin-type" evidence="5">
    <location>
        <begin position="51"/>
        <end position="84"/>
    </location>
</feature>
<dbReference type="Proteomes" id="UP000503297">
    <property type="component" value="Chromosome"/>
</dbReference>
<gene>
    <name evidence="6" type="ORF">HLV38_05900</name>
</gene>
<sequence length="210" mass="22934">MTAPTKRYGMLIDLALCIGCNACVVGCKQENAVARRRFNTWIESFDVDDAGRIRRANVPKQCNHCKDAPCVRVCPTGASLKLDDGVVMVNADACIGCKYCMAACPYQVRYQLDGGEVEKCTFCHHRITEGLMPACVATCVTKARIFGDMNDPNSDIARALAARSAEGIDEDLGLGPAVRYYGLAETQSMPVVSTVHHGGNVYRLYREEQS</sequence>
<name>A0A6M8J2D1_9ACTN</name>